<gene>
    <name evidence="3" type="ORF">PGLA2088_LOCUS14276</name>
</gene>
<keyword evidence="2" id="KW-1133">Transmembrane helix</keyword>
<comment type="caution">
    <text evidence="3">The sequence shown here is derived from an EMBL/GenBank/DDBJ whole genome shotgun (WGS) entry which is preliminary data.</text>
</comment>
<proteinExistence type="predicted"/>
<keyword evidence="2" id="KW-0812">Transmembrane</keyword>
<keyword evidence="2" id="KW-0472">Membrane</keyword>
<feature type="compositionally biased region" description="Low complexity" evidence="1">
    <location>
        <begin position="36"/>
        <end position="47"/>
    </location>
</feature>
<evidence type="ECO:0000313" key="4">
    <source>
        <dbReference type="Proteomes" id="UP000626109"/>
    </source>
</evidence>
<protein>
    <submittedName>
        <fullName evidence="3">Uncharacterized protein</fullName>
    </submittedName>
</protein>
<reference evidence="3" key="1">
    <citation type="submission" date="2021-02" db="EMBL/GenBank/DDBJ databases">
        <authorList>
            <person name="Dougan E. K."/>
            <person name="Rhodes N."/>
            <person name="Thang M."/>
            <person name="Chan C."/>
        </authorList>
    </citation>
    <scope>NUCLEOTIDE SEQUENCE</scope>
</reference>
<organism evidence="3 4">
    <name type="scientific">Polarella glacialis</name>
    <name type="common">Dinoflagellate</name>
    <dbReference type="NCBI Taxonomy" id="89957"/>
    <lineage>
        <taxon>Eukaryota</taxon>
        <taxon>Sar</taxon>
        <taxon>Alveolata</taxon>
        <taxon>Dinophyceae</taxon>
        <taxon>Suessiales</taxon>
        <taxon>Suessiaceae</taxon>
        <taxon>Polarella</taxon>
    </lineage>
</organism>
<sequence length="495" mass="53724">MKQSWLRSVANRKCYRHLDSEQLLACWQQPRSRRSSASALSDQSPASGGDAHWSRDASPSNCLRGAICEASGLGTAAIAAALLAAGLGAWAFAAGPRSTLTEFILPGEFSRQRRLGQVSAASWVYTGSRDEKWRSAVLYLRTDCHRAVRMDRAATSRLGGRWASACEEVLLDGSKAADALGVEPSLAGASYAGPLLCLRVQSSEPPEEAREGEVATVELVPGRGLLDLYGQPGLFKVQDQSSLTQNERARSGRYHAPDLFSGRAARIRRGLQALELSSSEGPETVGDRLQVLLGGRVATMAEASQALGASDGATTPASPLLEIMVQLLQSEQEAWQLMRSLLRAQCAAGPGVAQMAQALQEVVLSHSLARNHRLPLTPEDLDAAMARGYWSLAADESGMHLREREAERLLERARRDLWAPGSTSRKELEAQISHFLCWHLLGCAANRACLRFSFVRASSSPSSEEVLRRLRYARAPGSPGIWWRLELAPLELPLP</sequence>
<feature type="region of interest" description="Disordered" evidence="1">
    <location>
        <begin position="36"/>
        <end position="55"/>
    </location>
</feature>
<evidence type="ECO:0000256" key="1">
    <source>
        <dbReference type="SAM" id="MobiDB-lite"/>
    </source>
</evidence>
<accession>A0A813IXG1</accession>
<dbReference type="Proteomes" id="UP000626109">
    <property type="component" value="Unassembled WGS sequence"/>
</dbReference>
<evidence type="ECO:0000313" key="3">
    <source>
        <dbReference type="EMBL" id="CAE8660808.1"/>
    </source>
</evidence>
<evidence type="ECO:0000256" key="2">
    <source>
        <dbReference type="SAM" id="Phobius"/>
    </source>
</evidence>
<name>A0A813IXG1_POLGL</name>
<dbReference type="EMBL" id="CAJNNW010017358">
    <property type="protein sequence ID" value="CAE8660808.1"/>
    <property type="molecule type" value="Genomic_DNA"/>
</dbReference>
<dbReference type="AlphaFoldDB" id="A0A813IXG1"/>
<feature type="transmembrane region" description="Helical" evidence="2">
    <location>
        <begin position="73"/>
        <end position="93"/>
    </location>
</feature>